<keyword evidence="3" id="KW-1185">Reference proteome</keyword>
<accession>A0ABQ1JIW1</accession>
<dbReference type="CDD" id="cd24032">
    <property type="entry name" value="ASKHA_NBD_TsaB"/>
    <property type="match status" value="1"/>
</dbReference>
<dbReference type="Proteomes" id="UP000615760">
    <property type="component" value="Unassembled WGS sequence"/>
</dbReference>
<dbReference type="PANTHER" id="PTHR11735">
    <property type="entry name" value="TRNA N6-ADENOSINE THREONYLCARBAMOYLTRANSFERASE"/>
    <property type="match status" value="1"/>
</dbReference>
<dbReference type="RefSeq" id="WP_188619923.1">
    <property type="nucleotide sequence ID" value="NZ_BMJE01000002.1"/>
</dbReference>
<sequence length="224" mass="24614">MSFILNLETATKNCSVAVAENGVTVALHEYAGENYSHAEKLHVFIETALKEANITYKDLSAIAVSMGPGSYTGLRIGVSAAKGLCYALNIPLIAIDTLEALANKLSLADTDGVIVPLLDARRMEVYSAVFDANHKKVRDTKAEIITEESFNDIESPIYLLGDGAEKCRELLNSDKFIYSPELLYPSAGEMSALSYNKHKKSDTVDVAYFEPFYLKDFIVNRKVS</sequence>
<dbReference type="InterPro" id="IPR022496">
    <property type="entry name" value="T6A_TsaB"/>
</dbReference>
<dbReference type="Gene3D" id="3.30.420.40">
    <property type="match status" value="2"/>
</dbReference>
<reference evidence="3" key="1">
    <citation type="journal article" date="2019" name="Int. J. Syst. Evol. Microbiol.">
        <title>The Global Catalogue of Microorganisms (GCM) 10K type strain sequencing project: providing services to taxonomists for standard genome sequencing and annotation.</title>
        <authorList>
            <consortium name="The Broad Institute Genomics Platform"/>
            <consortium name="The Broad Institute Genome Sequencing Center for Infectious Disease"/>
            <person name="Wu L."/>
            <person name="Ma J."/>
        </authorList>
    </citation>
    <scope>NUCLEOTIDE SEQUENCE [LARGE SCALE GENOMIC DNA]</scope>
    <source>
        <strain evidence="3">CGMCC 1.15461</strain>
    </source>
</reference>
<feature type="domain" description="Gcp-like" evidence="1">
    <location>
        <begin position="36"/>
        <end position="169"/>
    </location>
</feature>
<dbReference type="InterPro" id="IPR000905">
    <property type="entry name" value="Gcp-like_dom"/>
</dbReference>
<dbReference type="SUPFAM" id="SSF53067">
    <property type="entry name" value="Actin-like ATPase domain"/>
    <property type="match status" value="2"/>
</dbReference>
<dbReference type="InterPro" id="IPR043129">
    <property type="entry name" value="ATPase_NBD"/>
</dbReference>
<protein>
    <submittedName>
        <fullName evidence="2">tRNA (Adenosine(37)-N6)-threonylcarbamoyltransferase complex dimerization subunit type 1 TsaB</fullName>
    </submittedName>
</protein>
<organism evidence="2 3">
    <name type="scientific">Flavobacterium suaedae</name>
    <dbReference type="NCBI Taxonomy" id="1767027"/>
    <lineage>
        <taxon>Bacteria</taxon>
        <taxon>Pseudomonadati</taxon>
        <taxon>Bacteroidota</taxon>
        <taxon>Flavobacteriia</taxon>
        <taxon>Flavobacteriales</taxon>
        <taxon>Flavobacteriaceae</taxon>
        <taxon>Flavobacterium</taxon>
    </lineage>
</organism>
<evidence type="ECO:0000313" key="3">
    <source>
        <dbReference type="Proteomes" id="UP000615760"/>
    </source>
</evidence>
<dbReference type="NCBIfam" id="TIGR03725">
    <property type="entry name" value="T6A_YeaZ"/>
    <property type="match status" value="1"/>
</dbReference>
<name>A0ABQ1JIW1_9FLAO</name>
<proteinExistence type="predicted"/>
<evidence type="ECO:0000259" key="1">
    <source>
        <dbReference type="Pfam" id="PF00814"/>
    </source>
</evidence>
<dbReference type="EMBL" id="BMJE01000002">
    <property type="protein sequence ID" value="GGB70126.1"/>
    <property type="molecule type" value="Genomic_DNA"/>
</dbReference>
<dbReference type="PANTHER" id="PTHR11735:SF11">
    <property type="entry name" value="TRNA THREONYLCARBAMOYLADENOSINE BIOSYNTHESIS PROTEIN TSAB"/>
    <property type="match status" value="1"/>
</dbReference>
<comment type="caution">
    <text evidence="2">The sequence shown here is derived from an EMBL/GenBank/DDBJ whole genome shotgun (WGS) entry which is preliminary data.</text>
</comment>
<dbReference type="Pfam" id="PF00814">
    <property type="entry name" value="TsaD"/>
    <property type="match status" value="1"/>
</dbReference>
<gene>
    <name evidence="2" type="ORF">GCM10007424_07610</name>
</gene>
<evidence type="ECO:0000313" key="2">
    <source>
        <dbReference type="EMBL" id="GGB70126.1"/>
    </source>
</evidence>